<organism evidence="1">
    <name type="scientific">viral metagenome</name>
    <dbReference type="NCBI Taxonomy" id="1070528"/>
    <lineage>
        <taxon>unclassified sequences</taxon>
        <taxon>metagenomes</taxon>
        <taxon>organismal metagenomes</taxon>
    </lineage>
</organism>
<dbReference type="EMBL" id="MN740593">
    <property type="protein sequence ID" value="QHS77631.1"/>
    <property type="molecule type" value="Genomic_DNA"/>
</dbReference>
<dbReference type="AlphaFoldDB" id="A0A6C0ADP6"/>
<protein>
    <submittedName>
        <fullName evidence="1">Uncharacterized protein</fullName>
    </submittedName>
</protein>
<sequence length="139" mass="17108">MSETQLLNEFLVKKSGIIMRNNNSQDHLNILVKIKPYFGENSSLFGYNISRKYQNNNLSYFFEIRDRFEKLMKRLKFKEIYFPRNFIKEGIFKQYFFKRGKKTLFLILSFDDNKKVFESFEDNEKYFCNYLDNMYFFES</sequence>
<evidence type="ECO:0000313" key="1">
    <source>
        <dbReference type="EMBL" id="QHS77631.1"/>
    </source>
</evidence>
<name>A0A6C0ADP6_9ZZZZ</name>
<proteinExistence type="predicted"/>
<accession>A0A6C0ADP6</accession>
<reference evidence="1" key="1">
    <citation type="journal article" date="2020" name="Nature">
        <title>Giant virus diversity and host interactions through global metagenomics.</title>
        <authorList>
            <person name="Schulz F."/>
            <person name="Roux S."/>
            <person name="Paez-Espino D."/>
            <person name="Jungbluth S."/>
            <person name="Walsh D.A."/>
            <person name="Denef V.J."/>
            <person name="McMahon K.D."/>
            <person name="Konstantinidis K.T."/>
            <person name="Eloe-Fadrosh E.A."/>
            <person name="Kyrpides N.C."/>
            <person name="Woyke T."/>
        </authorList>
    </citation>
    <scope>NUCLEOTIDE SEQUENCE</scope>
    <source>
        <strain evidence="1">GVMAG-S-1021933-23</strain>
    </source>
</reference>